<keyword evidence="2" id="KW-0067">ATP-binding</keyword>
<evidence type="ECO:0000259" key="4">
    <source>
        <dbReference type="PROSITE" id="PS50045"/>
    </source>
</evidence>
<dbReference type="PROSITE" id="PS50045">
    <property type="entry name" value="SIGMA54_INTERACT_4"/>
    <property type="match status" value="1"/>
</dbReference>
<evidence type="ECO:0000256" key="3">
    <source>
        <dbReference type="ARBA" id="ARBA00023125"/>
    </source>
</evidence>
<dbReference type="SUPFAM" id="SSF52540">
    <property type="entry name" value="P-loop containing nucleoside triphosphate hydrolases"/>
    <property type="match status" value="1"/>
</dbReference>
<dbReference type="EMBL" id="FR695872">
    <property type="protein sequence ID" value="CBX29555.1"/>
    <property type="molecule type" value="Genomic_DNA"/>
</dbReference>
<feature type="domain" description="Sigma-54 factor interaction" evidence="4">
    <location>
        <begin position="19"/>
        <end position="93"/>
    </location>
</feature>
<dbReference type="InterPro" id="IPR009057">
    <property type="entry name" value="Homeodomain-like_sf"/>
</dbReference>
<dbReference type="AlphaFoldDB" id="E1YG61"/>
<name>E1YG61_9BACT</name>
<reference evidence="5" key="1">
    <citation type="journal article" date="2011" name="Environ. Microbiol.">
        <title>Genomic insights into the metabolic potential of the polycyclic aromatic hydrocarbon degrading sulfate-reducing Deltaproteobacterium N47.</title>
        <authorList>
            <person name="Bergmann F."/>
            <person name="Selesi D."/>
            <person name="Weinmaier T."/>
            <person name="Tischler P."/>
            <person name="Rattei T."/>
            <person name="Meckenstock R.U."/>
        </authorList>
    </citation>
    <scope>NUCLEOTIDE SEQUENCE</scope>
</reference>
<dbReference type="GO" id="GO:0003677">
    <property type="term" value="F:DNA binding"/>
    <property type="evidence" value="ECO:0007669"/>
    <property type="project" value="UniProtKB-KW"/>
</dbReference>
<protein>
    <recommendedName>
        <fullName evidence="4">Sigma-54 factor interaction domain-containing protein</fullName>
    </recommendedName>
</protein>
<accession>E1YG61</accession>
<evidence type="ECO:0000313" key="5">
    <source>
        <dbReference type="EMBL" id="CBX29555.1"/>
    </source>
</evidence>
<dbReference type="Pfam" id="PF25601">
    <property type="entry name" value="AAA_lid_14"/>
    <property type="match status" value="1"/>
</dbReference>
<evidence type="ECO:0000256" key="2">
    <source>
        <dbReference type="ARBA" id="ARBA00022840"/>
    </source>
</evidence>
<dbReference type="Gene3D" id="1.10.10.60">
    <property type="entry name" value="Homeodomain-like"/>
    <property type="match status" value="1"/>
</dbReference>
<dbReference type="Gene3D" id="1.10.8.60">
    <property type="match status" value="1"/>
</dbReference>
<evidence type="ECO:0000256" key="1">
    <source>
        <dbReference type="ARBA" id="ARBA00022741"/>
    </source>
</evidence>
<keyword evidence="1" id="KW-0547">Nucleotide-binding</keyword>
<sequence length="188" mass="21251">MQPLTGILSRWLETINSGKIWYRLSVFPIVIPPLRQRKFDIPALVEHFLKRKTRELNFRGIPPIAPGAIERLIDYPWKGNVRELENMVERALIQYSGGLLNFGHFIFSQTDDTPVLSKINGRKLTLDEVVGNHIRSVLDETQGKISGVGGAAELLGVNPNTLRCRMDKIGIKYGKKKQVSHNISNPQL</sequence>
<proteinExistence type="predicted"/>
<dbReference type="InterPro" id="IPR002078">
    <property type="entry name" value="Sigma_54_int"/>
</dbReference>
<dbReference type="InterPro" id="IPR027417">
    <property type="entry name" value="P-loop_NTPase"/>
</dbReference>
<organism evidence="5">
    <name type="scientific">uncultured Desulfobacterium sp</name>
    <dbReference type="NCBI Taxonomy" id="201089"/>
    <lineage>
        <taxon>Bacteria</taxon>
        <taxon>Pseudomonadati</taxon>
        <taxon>Thermodesulfobacteriota</taxon>
        <taxon>Desulfobacteria</taxon>
        <taxon>Desulfobacterales</taxon>
        <taxon>Desulfobacteriaceae</taxon>
        <taxon>Desulfobacterium</taxon>
        <taxon>environmental samples</taxon>
    </lineage>
</organism>
<dbReference type="GO" id="GO:0005524">
    <property type="term" value="F:ATP binding"/>
    <property type="evidence" value="ECO:0007669"/>
    <property type="project" value="UniProtKB-KW"/>
</dbReference>
<keyword evidence="3" id="KW-0238">DNA-binding</keyword>
<dbReference type="GO" id="GO:0006355">
    <property type="term" value="P:regulation of DNA-templated transcription"/>
    <property type="evidence" value="ECO:0007669"/>
    <property type="project" value="InterPro"/>
</dbReference>
<dbReference type="SUPFAM" id="SSF46689">
    <property type="entry name" value="Homeodomain-like"/>
    <property type="match status" value="1"/>
</dbReference>
<dbReference type="InterPro" id="IPR058031">
    <property type="entry name" value="AAA_lid_NorR"/>
</dbReference>
<gene>
    <name evidence="5" type="ORF">N47_J05360</name>
</gene>
<dbReference type="PANTHER" id="PTHR32071:SF117">
    <property type="entry name" value="PTS-DEPENDENT DIHYDROXYACETONE KINASE OPERON REGULATORY PROTEIN-RELATED"/>
    <property type="match status" value="1"/>
</dbReference>
<dbReference type="PANTHER" id="PTHR32071">
    <property type="entry name" value="TRANSCRIPTIONAL REGULATORY PROTEIN"/>
    <property type="match status" value="1"/>
</dbReference>